<gene>
    <name evidence="3" type="ORF">GCM10010302_14350</name>
</gene>
<dbReference type="InterPro" id="IPR015020">
    <property type="entry name" value="Rv2525c-like_Glyco_Hydro-like"/>
</dbReference>
<evidence type="ECO:0000259" key="2">
    <source>
        <dbReference type="Pfam" id="PF08924"/>
    </source>
</evidence>
<sequence length="481" mass="49425">MPSRTLARRLLGAALLLPLLPLGPLVLPTPALAADGGRAVDYRGLHLTLPAGWRVVDLDRDPGACLRLDLPTLYLGHAGAQARCPGPRAVATRADTLHLEPLADAPPRADVPTLAVGGGAALPAAEGDSGEVRYALRGPGVMATLSYGAAPEAVRTLLAHAVDAVGEPPGRPQDAAEEAAADAADTVTALTATAAAPVPARAQGAFTGEGFDACTAPSRSAMDTWRAGSPFGAVGVYIGGRARACAQPQLTADWVRRQLAAGWHLMPIWVGPQPWNSSTTGLSTDPSEANDQGREAAEGAAGAARALGLPPGTPLYADLENYDDRDTWDAPVVAYVTAWTVRLHALGYHAAAYVSASSGAKALAAHYAQAPGAMPDVLWVARWNGAASVTDADMGLTPGAAQWPGPRRAHQYKGDHDATYGGVTINIDRSRVDVDPAALTPLPARATAPGTAREPATAKAPRPARKPAVARAPRPAGTRVS</sequence>
<evidence type="ECO:0000256" key="1">
    <source>
        <dbReference type="SAM" id="MobiDB-lite"/>
    </source>
</evidence>
<reference evidence="4" key="1">
    <citation type="journal article" date="2019" name="Int. J. Syst. Evol. Microbiol.">
        <title>The Global Catalogue of Microorganisms (GCM) 10K type strain sequencing project: providing services to taxonomists for standard genome sequencing and annotation.</title>
        <authorList>
            <consortium name="The Broad Institute Genomics Platform"/>
            <consortium name="The Broad Institute Genome Sequencing Center for Infectious Disease"/>
            <person name="Wu L."/>
            <person name="Ma J."/>
        </authorList>
    </citation>
    <scope>NUCLEOTIDE SEQUENCE [LARGE SCALE GENOMIC DNA]</scope>
    <source>
        <strain evidence="4">JCM 4505</strain>
    </source>
</reference>
<feature type="compositionally biased region" description="Polar residues" evidence="1">
    <location>
        <begin position="276"/>
        <end position="290"/>
    </location>
</feature>
<feature type="domain" description="Rv2525c-like glycoside hydrolase-like" evidence="2">
    <location>
        <begin position="224"/>
        <end position="431"/>
    </location>
</feature>
<protein>
    <recommendedName>
        <fullName evidence="2">Rv2525c-like glycoside hydrolase-like domain-containing protein</fullName>
    </recommendedName>
</protein>
<dbReference type="Gene3D" id="3.20.20.80">
    <property type="entry name" value="Glycosidases"/>
    <property type="match status" value="1"/>
</dbReference>
<name>A0ABP3ETA2_9ACTN</name>
<feature type="region of interest" description="Disordered" evidence="1">
    <location>
        <begin position="439"/>
        <end position="481"/>
    </location>
</feature>
<proteinExistence type="predicted"/>
<dbReference type="RefSeq" id="WP_344154173.1">
    <property type="nucleotide sequence ID" value="NZ_BAAABV010000010.1"/>
</dbReference>
<evidence type="ECO:0000313" key="3">
    <source>
        <dbReference type="EMBL" id="GAA0277819.1"/>
    </source>
</evidence>
<accession>A0ABP3ETA2</accession>
<dbReference type="Pfam" id="PF08924">
    <property type="entry name" value="Rv2525c_GlyHyd-like"/>
    <property type="match status" value="1"/>
</dbReference>
<keyword evidence="4" id="KW-1185">Reference proteome</keyword>
<dbReference type="InterPro" id="IPR017853">
    <property type="entry name" value="GH"/>
</dbReference>
<dbReference type="EMBL" id="BAAABV010000010">
    <property type="protein sequence ID" value="GAA0277819.1"/>
    <property type="molecule type" value="Genomic_DNA"/>
</dbReference>
<dbReference type="Proteomes" id="UP001501867">
    <property type="component" value="Unassembled WGS sequence"/>
</dbReference>
<feature type="region of interest" description="Disordered" evidence="1">
    <location>
        <begin position="276"/>
        <end position="305"/>
    </location>
</feature>
<dbReference type="SUPFAM" id="SSF51445">
    <property type="entry name" value="(Trans)glycosidases"/>
    <property type="match status" value="1"/>
</dbReference>
<organism evidence="3 4">
    <name type="scientific">Streptomyces polychromogenes</name>
    <dbReference type="NCBI Taxonomy" id="67342"/>
    <lineage>
        <taxon>Bacteria</taxon>
        <taxon>Bacillati</taxon>
        <taxon>Actinomycetota</taxon>
        <taxon>Actinomycetes</taxon>
        <taxon>Kitasatosporales</taxon>
        <taxon>Streptomycetaceae</taxon>
        <taxon>Streptomyces</taxon>
    </lineage>
</organism>
<comment type="caution">
    <text evidence="3">The sequence shown here is derived from an EMBL/GenBank/DDBJ whole genome shotgun (WGS) entry which is preliminary data.</text>
</comment>
<evidence type="ECO:0000313" key="4">
    <source>
        <dbReference type="Proteomes" id="UP001501867"/>
    </source>
</evidence>